<proteinExistence type="inferred from homology"/>
<reference evidence="9 10" key="2">
    <citation type="submission" date="2019-07" db="EMBL/GenBank/DDBJ databases">
        <title>Helicobacter labacensis sp. nov., Helicobacter mehlei sp. nov. and Helicobacter vulpis sp. nov., isolated from gastric mucosa of red fox (Vulpis vulpis).</title>
        <authorList>
            <person name="Kusar D."/>
            <person name="Gruntar I."/>
            <person name="Pate M."/>
            <person name="Zajc U."/>
            <person name="Ocepek M."/>
        </authorList>
    </citation>
    <scope>NUCLEOTIDE SEQUENCE [LARGE SCALE GENOMIC DNA]</scope>
    <source>
        <strain evidence="9 10">L8b</strain>
    </source>
</reference>
<dbReference type="PANTHER" id="PTHR30033:SF1">
    <property type="entry name" value="FLAGELLAR HOOK-ASSOCIATED PROTEIN 1"/>
    <property type="match status" value="1"/>
</dbReference>
<dbReference type="GO" id="GO:0009424">
    <property type="term" value="C:bacterial-type flagellum hook"/>
    <property type="evidence" value="ECO:0007669"/>
    <property type="project" value="InterPro"/>
</dbReference>
<keyword evidence="6" id="KW-0975">Bacterial flagellum</keyword>
<dbReference type="PRINTS" id="PR01005">
    <property type="entry name" value="FLGHOOKAP1"/>
</dbReference>
<sequence length="606" mass="68336">MGGILSSLNTSYTGLQAHQVMVDVTGNNISNANDEFYSRQRVIATPQTSIGYAERNVNMGVDVQTIQRVHDDFVFARYARANQEHTFYSTQFDNLREASSYFPDMDEVGIYSDLKEYFNAWKDLAKNAKEPAQKQALVQKTQTLTQNIHDTRARLLDLQKKASHELVSTIKEVNRLGSEIAKINRHLKEMEDPKMLKQANELRDKRDQLEFHLKELIGGNVSKKHVQTNSINDIKAADFDDGYVFNVAYGFNIVDGPIFHPLVVENNDNANELAQIYFRGDDFKVVNITDKINQGKAGALMGVYNDGSNGTIKGKLQNYLDALDTFAKGFIEATNAIYAQSASHGIEGKVVNFEDDQALKDTHYNIKSGSFDLIAYNTDGQVIAKKTIQISPITTMRDVIDQINANSDDNHDNNTTNDFDDYFVAHFDNKAKQFSIQPKNGSQGLFVSIKDHGTNFTGALGLNTFFEGSSARDIRINDTYKKEPTALRPWLAPIKGNFDVANMMQQLQYDKVDFYQSKFNDKPMTIEEYYQFVASKIHTEAERSQRTLESKDAVLQVVKKEHDSISAVNTDEEMVNLIKFQGGYAANAKVITAIDRMIETLLSIKQ</sequence>
<dbReference type="InterPro" id="IPR010930">
    <property type="entry name" value="Flg_bb/hook_C_dom"/>
</dbReference>
<accession>A0A553UQN0</accession>
<dbReference type="Proteomes" id="UP000319322">
    <property type="component" value="Unassembled WGS sequence"/>
</dbReference>
<dbReference type="GO" id="GO:0005576">
    <property type="term" value="C:extracellular region"/>
    <property type="evidence" value="ECO:0007669"/>
    <property type="project" value="UniProtKB-SubCell"/>
</dbReference>
<evidence type="ECO:0000256" key="1">
    <source>
        <dbReference type="ARBA" id="ARBA00004365"/>
    </source>
</evidence>
<gene>
    <name evidence="9" type="primary">flgK</name>
    <name evidence="9" type="ORF">FNE76_05675</name>
</gene>
<dbReference type="InterPro" id="IPR053927">
    <property type="entry name" value="FlgK_helical"/>
</dbReference>
<feature type="domain" description="Flagellar basal-body/hook protein C-terminal" evidence="7">
    <location>
        <begin position="565"/>
        <end position="603"/>
    </location>
</feature>
<dbReference type="PANTHER" id="PTHR30033">
    <property type="entry name" value="FLAGELLAR HOOK-ASSOCIATED PROTEIN 1"/>
    <property type="match status" value="1"/>
</dbReference>
<evidence type="ECO:0000313" key="9">
    <source>
        <dbReference type="EMBL" id="TSA82492.1"/>
    </source>
</evidence>
<comment type="similarity">
    <text evidence="3">Belongs to the flagella basal body rod proteins family.</text>
</comment>
<evidence type="ECO:0000259" key="7">
    <source>
        <dbReference type="Pfam" id="PF06429"/>
    </source>
</evidence>
<evidence type="ECO:0000259" key="8">
    <source>
        <dbReference type="Pfam" id="PF22638"/>
    </source>
</evidence>
<keyword evidence="9" id="KW-0966">Cell projection</keyword>
<reference evidence="10" key="1">
    <citation type="submission" date="2019-07" db="EMBL/GenBank/DDBJ databases">
        <title>Helicobacter labacensis sp. nov., Helicobacter mehlei sp. nov. and Helicobacter vulpis sp. nov., isolated from gastric mucosa of red fox (Vulpis vulpis).</title>
        <authorList>
            <person name="Papic B."/>
        </authorList>
    </citation>
    <scope>NUCLEOTIDE SEQUENCE [LARGE SCALE GENOMIC DNA]</scope>
    <source>
        <strain evidence="10">L8b</strain>
    </source>
</reference>
<organism evidence="9 10">
    <name type="scientific">Helicobacter mehlei</name>
    <dbReference type="NCBI Taxonomy" id="2316080"/>
    <lineage>
        <taxon>Bacteria</taxon>
        <taxon>Pseudomonadati</taxon>
        <taxon>Campylobacterota</taxon>
        <taxon>Epsilonproteobacteria</taxon>
        <taxon>Campylobacterales</taxon>
        <taxon>Helicobacteraceae</taxon>
        <taxon>Helicobacter</taxon>
    </lineage>
</organism>
<evidence type="ECO:0000256" key="2">
    <source>
        <dbReference type="ARBA" id="ARBA00004613"/>
    </source>
</evidence>
<name>A0A553UQN0_9HELI</name>
<evidence type="ECO:0000313" key="10">
    <source>
        <dbReference type="Proteomes" id="UP000319322"/>
    </source>
</evidence>
<evidence type="ECO:0000256" key="3">
    <source>
        <dbReference type="ARBA" id="ARBA00009677"/>
    </source>
</evidence>
<protein>
    <recommendedName>
        <fullName evidence="4">Flagellar hook-associated protein 1</fullName>
    </recommendedName>
</protein>
<dbReference type="InterPro" id="IPR002371">
    <property type="entry name" value="FlgK"/>
</dbReference>
<dbReference type="AlphaFoldDB" id="A0A553UQN0"/>
<evidence type="ECO:0000256" key="6">
    <source>
        <dbReference type="ARBA" id="ARBA00023143"/>
    </source>
</evidence>
<comment type="caution">
    <text evidence="9">The sequence shown here is derived from an EMBL/GenBank/DDBJ whole genome shotgun (WGS) entry which is preliminary data.</text>
</comment>
<dbReference type="Pfam" id="PF06429">
    <property type="entry name" value="Flg_bbr_C"/>
    <property type="match status" value="1"/>
</dbReference>
<evidence type="ECO:0000256" key="4">
    <source>
        <dbReference type="ARBA" id="ARBA00016244"/>
    </source>
</evidence>
<dbReference type="Pfam" id="PF22638">
    <property type="entry name" value="FlgK_D1"/>
    <property type="match status" value="1"/>
</dbReference>
<comment type="subcellular location">
    <subcellularLocation>
        <location evidence="1">Bacterial flagellum</location>
    </subcellularLocation>
    <subcellularLocation>
        <location evidence="2">Secreted</location>
    </subcellularLocation>
</comment>
<dbReference type="OrthoDB" id="9802553at2"/>
<feature type="domain" description="Flagellar hook-associated protein FlgK helical" evidence="8">
    <location>
        <begin position="100"/>
        <end position="340"/>
    </location>
</feature>
<reference evidence="9 10" key="3">
    <citation type="submission" date="2019-07" db="EMBL/GenBank/DDBJ databases">
        <authorList>
            <person name="Papic B."/>
        </authorList>
    </citation>
    <scope>NUCLEOTIDE SEQUENCE [LARGE SCALE GENOMIC DNA]</scope>
    <source>
        <strain evidence="9 10">L8b</strain>
    </source>
</reference>
<keyword evidence="5" id="KW-0964">Secreted</keyword>
<dbReference type="RefSeq" id="WP_120948518.1">
    <property type="nucleotide sequence ID" value="NZ_QXQP01000017.1"/>
</dbReference>
<keyword evidence="9" id="KW-0969">Cilium</keyword>
<keyword evidence="9" id="KW-0282">Flagellum</keyword>
<dbReference type="GO" id="GO:0005198">
    <property type="term" value="F:structural molecule activity"/>
    <property type="evidence" value="ECO:0007669"/>
    <property type="project" value="InterPro"/>
</dbReference>
<keyword evidence="10" id="KW-1185">Reference proteome</keyword>
<dbReference type="EMBL" id="VKGC01000014">
    <property type="protein sequence ID" value="TSA82492.1"/>
    <property type="molecule type" value="Genomic_DNA"/>
</dbReference>
<evidence type="ECO:0000256" key="5">
    <source>
        <dbReference type="ARBA" id="ARBA00022525"/>
    </source>
</evidence>
<dbReference type="SUPFAM" id="SSF64518">
    <property type="entry name" value="Phase 1 flagellin"/>
    <property type="match status" value="1"/>
</dbReference>
<dbReference type="GO" id="GO:0044780">
    <property type="term" value="P:bacterial-type flagellum assembly"/>
    <property type="evidence" value="ECO:0007669"/>
    <property type="project" value="InterPro"/>
</dbReference>
<dbReference type="NCBIfam" id="TIGR02492">
    <property type="entry name" value="flgK_ends"/>
    <property type="match status" value="1"/>
</dbReference>